<dbReference type="AlphaFoldDB" id="A0A0K9PXS0"/>
<feature type="signal peptide" evidence="1">
    <location>
        <begin position="1"/>
        <end position="23"/>
    </location>
</feature>
<evidence type="ECO:0000313" key="3">
    <source>
        <dbReference type="EMBL" id="KMZ73709.1"/>
    </source>
</evidence>
<keyword evidence="4" id="KW-1185">Reference proteome</keyword>
<reference evidence="4" key="1">
    <citation type="journal article" date="2016" name="Nature">
        <title>The genome of the seagrass Zostera marina reveals angiosperm adaptation to the sea.</title>
        <authorList>
            <person name="Olsen J.L."/>
            <person name="Rouze P."/>
            <person name="Verhelst B."/>
            <person name="Lin Y.-C."/>
            <person name="Bayer T."/>
            <person name="Collen J."/>
            <person name="Dattolo E."/>
            <person name="De Paoli E."/>
            <person name="Dittami S."/>
            <person name="Maumus F."/>
            <person name="Michel G."/>
            <person name="Kersting A."/>
            <person name="Lauritano C."/>
            <person name="Lohaus R."/>
            <person name="Toepel M."/>
            <person name="Tonon T."/>
            <person name="Vanneste K."/>
            <person name="Amirebrahimi M."/>
            <person name="Brakel J."/>
            <person name="Bostroem C."/>
            <person name="Chovatia M."/>
            <person name="Grimwood J."/>
            <person name="Jenkins J.W."/>
            <person name="Jueterbock A."/>
            <person name="Mraz A."/>
            <person name="Stam W.T."/>
            <person name="Tice H."/>
            <person name="Bornberg-Bauer E."/>
            <person name="Green P.J."/>
            <person name="Pearson G.A."/>
            <person name="Procaccini G."/>
            <person name="Duarte C.M."/>
            <person name="Schmutz J."/>
            <person name="Reusch T.B.H."/>
            <person name="Van de Peer Y."/>
        </authorList>
    </citation>
    <scope>NUCLEOTIDE SEQUENCE [LARGE SCALE GENOMIC DNA]</scope>
    <source>
        <strain evidence="4">cv. Finnish</strain>
    </source>
</reference>
<protein>
    <submittedName>
        <fullName evidence="3">BURP domain-containing protein</fullName>
    </submittedName>
</protein>
<dbReference type="InterPro" id="IPR004873">
    <property type="entry name" value="BURP_dom"/>
</dbReference>
<dbReference type="Pfam" id="PF03181">
    <property type="entry name" value="BURP"/>
    <property type="match status" value="1"/>
</dbReference>
<gene>
    <name evidence="3" type="ORF">ZOSMA_142G00080</name>
</gene>
<feature type="domain" description="BURP" evidence="2">
    <location>
        <begin position="130"/>
        <end position="346"/>
    </location>
</feature>
<accession>A0A0K9PXS0</accession>
<dbReference type="Proteomes" id="UP000036987">
    <property type="component" value="Unassembled WGS sequence"/>
</dbReference>
<evidence type="ECO:0000256" key="1">
    <source>
        <dbReference type="SAM" id="SignalP"/>
    </source>
</evidence>
<proteinExistence type="predicted"/>
<dbReference type="PROSITE" id="PS51277">
    <property type="entry name" value="BURP"/>
    <property type="match status" value="1"/>
</dbReference>
<evidence type="ECO:0000313" key="4">
    <source>
        <dbReference type="Proteomes" id="UP000036987"/>
    </source>
</evidence>
<feature type="chain" id="PRO_5005528358" evidence="1">
    <location>
        <begin position="24"/>
        <end position="347"/>
    </location>
</feature>
<dbReference type="STRING" id="29655.A0A0K9PXS0"/>
<name>A0A0K9PXS0_ZOSMR</name>
<dbReference type="EMBL" id="LFYR01000543">
    <property type="protein sequence ID" value="KMZ73709.1"/>
    <property type="molecule type" value="Genomic_DNA"/>
</dbReference>
<dbReference type="PANTHER" id="PTHR31236">
    <property type="entry name" value="BURP DOMAIN PROTEIN USPL1-LIKE"/>
    <property type="match status" value="1"/>
</dbReference>
<dbReference type="OMA" id="TAICHED"/>
<organism evidence="3 4">
    <name type="scientific">Zostera marina</name>
    <name type="common">Eelgrass</name>
    <dbReference type="NCBI Taxonomy" id="29655"/>
    <lineage>
        <taxon>Eukaryota</taxon>
        <taxon>Viridiplantae</taxon>
        <taxon>Streptophyta</taxon>
        <taxon>Embryophyta</taxon>
        <taxon>Tracheophyta</taxon>
        <taxon>Spermatophyta</taxon>
        <taxon>Magnoliopsida</taxon>
        <taxon>Liliopsida</taxon>
        <taxon>Zosteraceae</taxon>
        <taxon>Zostera</taxon>
    </lineage>
</organism>
<dbReference type="InterPro" id="IPR044816">
    <property type="entry name" value="BURP"/>
</dbReference>
<sequence>MSRTHDIFLLVSMMFIIVGGVSSAYSHAQLDYWNSILHKTPIPASIQYFMNIDVKNPFIVTIDTNELSSGLLDPNLVANRKDIADCIFIRKPKRYRKKSYSKVIKEDDSSNNSVCKNILESIVNENVADFFLEMDLIDPRKAYMDLHLDRVAPMSGGFIPRSIANSIPISSQKFPDILKHFSVQPNSVAANMMRESIEDCETPSMENEKRYCATSLESMIDFAISSLETNDLKAISTRVLTKNSGSLRQRYSIISSEVLENIDSVVCHASSYPYALFLCHMIDNTKVYTVSLVGGDGIKIEATAICHEDTANWSPEHIAFKILNVKPGDDPICHFLPEDTIVWTPMV</sequence>
<evidence type="ECO:0000259" key="2">
    <source>
        <dbReference type="PROSITE" id="PS51277"/>
    </source>
</evidence>
<comment type="caution">
    <text evidence="3">The sequence shown here is derived from an EMBL/GenBank/DDBJ whole genome shotgun (WGS) entry which is preliminary data.</text>
</comment>
<dbReference type="OrthoDB" id="678718at2759"/>
<dbReference type="SMART" id="SM01045">
    <property type="entry name" value="BURP"/>
    <property type="match status" value="1"/>
</dbReference>
<dbReference type="PANTHER" id="PTHR31236:SF2">
    <property type="entry name" value="BURP DOMAIN PROTEIN RD22"/>
    <property type="match status" value="1"/>
</dbReference>
<keyword evidence="1" id="KW-0732">Signal</keyword>